<protein>
    <submittedName>
        <fullName evidence="1">Uncharacterized protein</fullName>
    </submittedName>
</protein>
<name>A0A8S5P1Y3_9CAUD</name>
<evidence type="ECO:0000313" key="1">
    <source>
        <dbReference type="EMBL" id="DAE00236.1"/>
    </source>
</evidence>
<proteinExistence type="predicted"/>
<dbReference type="EMBL" id="BK015301">
    <property type="protein sequence ID" value="DAE00236.1"/>
    <property type="molecule type" value="Genomic_DNA"/>
</dbReference>
<sequence>MSIFTRITKRESFLSDEVVKILKIKDKRVLITDIDNKHYYEIICYLEAFLREENEVEIEDKQKYFTFTFTLHQQLHYFEYNLLNRRPKLLVKTGPFVFEYLLDKEQLPKIRKLFIRIISQYLKERKEEECS</sequence>
<organism evidence="1">
    <name type="scientific">Myoviridae sp. ctLnO19</name>
    <dbReference type="NCBI Taxonomy" id="2825085"/>
    <lineage>
        <taxon>Viruses</taxon>
        <taxon>Duplodnaviria</taxon>
        <taxon>Heunggongvirae</taxon>
        <taxon>Uroviricota</taxon>
        <taxon>Caudoviricetes</taxon>
    </lineage>
</organism>
<accession>A0A8S5P1Y3</accession>
<reference evidence="1" key="1">
    <citation type="journal article" date="2021" name="Proc. Natl. Acad. Sci. U.S.A.">
        <title>A Catalog of Tens of Thousands of Viruses from Human Metagenomes Reveals Hidden Associations with Chronic Diseases.</title>
        <authorList>
            <person name="Tisza M.J."/>
            <person name="Buck C.B."/>
        </authorList>
    </citation>
    <scope>NUCLEOTIDE SEQUENCE</scope>
    <source>
        <strain evidence="1">CtLnO19</strain>
    </source>
</reference>